<dbReference type="Proteomes" id="UP001221142">
    <property type="component" value="Unassembled WGS sequence"/>
</dbReference>
<accession>A0AAD7AYE7</accession>
<protein>
    <submittedName>
        <fullName evidence="1">Uncharacterized protein</fullName>
    </submittedName>
</protein>
<evidence type="ECO:0000313" key="1">
    <source>
        <dbReference type="EMBL" id="KAJ7604262.1"/>
    </source>
</evidence>
<proteinExistence type="predicted"/>
<sequence length="125" mass="13703">MSSSLFPQEIWDEIVDYTAGDFHEKTHLAELKSASLASRCFVSRAQLYIFRSISIHHSPTAEPGVLAERLLNVMTSSPHLIPHVQDLHVYDGDAKILHSVAQIPWSNVLQLTLGAVEAAAGSSIL</sequence>
<gene>
    <name evidence="1" type="ORF">FB45DRAFT_1070635</name>
</gene>
<dbReference type="EMBL" id="JARKIF010000111">
    <property type="protein sequence ID" value="KAJ7604262.1"/>
    <property type="molecule type" value="Genomic_DNA"/>
</dbReference>
<reference evidence="1" key="1">
    <citation type="submission" date="2023-03" db="EMBL/GenBank/DDBJ databases">
        <title>Massive genome expansion in bonnet fungi (Mycena s.s.) driven by repeated elements and novel gene families across ecological guilds.</title>
        <authorList>
            <consortium name="Lawrence Berkeley National Laboratory"/>
            <person name="Harder C.B."/>
            <person name="Miyauchi S."/>
            <person name="Viragh M."/>
            <person name="Kuo A."/>
            <person name="Thoen E."/>
            <person name="Andreopoulos B."/>
            <person name="Lu D."/>
            <person name="Skrede I."/>
            <person name="Drula E."/>
            <person name="Henrissat B."/>
            <person name="Morin E."/>
            <person name="Kohler A."/>
            <person name="Barry K."/>
            <person name="LaButti K."/>
            <person name="Morin E."/>
            <person name="Salamov A."/>
            <person name="Lipzen A."/>
            <person name="Mereny Z."/>
            <person name="Hegedus B."/>
            <person name="Baldrian P."/>
            <person name="Stursova M."/>
            <person name="Weitz H."/>
            <person name="Taylor A."/>
            <person name="Grigoriev I.V."/>
            <person name="Nagy L.G."/>
            <person name="Martin F."/>
            <person name="Kauserud H."/>
        </authorList>
    </citation>
    <scope>NUCLEOTIDE SEQUENCE</scope>
    <source>
        <strain evidence="1">9284</strain>
    </source>
</reference>
<name>A0AAD7AYE7_9AGAR</name>
<dbReference type="AlphaFoldDB" id="A0AAD7AYE7"/>
<evidence type="ECO:0000313" key="2">
    <source>
        <dbReference type="Proteomes" id="UP001221142"/>
    </source>
</evidence>
<organism evidence="1 2">
    <name type="scientific">Roridomyces roridus</name>
    <dbReference type="NCBI Taxonomy" id="1738132"/>
    <lineage>
        <taxon>Eukaryota</taxon>
        <taxon>Fungi</taxon>
        <taxon>Dikarya</taxon>
        <taxon>Basidiomycota</taxon>
        <taxon>Agaricomycotina</taxon>
        <taxon>Agaricomycetes</taxon>
        <taxon>Agaricomycetidae</taxon>
        <taxon>Agaricales</taxon>
        <taxon>Marasmiineae</taxon>
        <taxon>Mycenaceae</taxon>
        <taxon>Roridomyces</taxon>
    </lineage>
</organism>
<keyword evidence="2" id="KW-1185">Reference proteome</keyword>
<comment type="caution">
    <text evidence="1">The sequence shown here is derived from an EMBL/GenBank/DDBJ whole genome shotgun (WGS) entry which is preliminary data.</text>
</comment>